<dbReference type="OrthoDB" id="76606at2157"/>
<proteinExistence type="predicted"/>
<evidence type="ECO:0000313" key="2">
    <source>
        <dbReference type="Proteomes" id="UP000077066"/>
    </source>
</evidence>
<dbReference type="PATRIC" id="fig|55758.3.peg.1177"/>
<name>A0A166BKZ7_9EURY</name>
<comment type="caution">
    <text evidence="1">The sequence shown here is derived from an EMBL/GenBank/DDBJ whole genome shotgun (WGS) entry which is preliminary data.</text>
</comment>
<evidence type="ECO:0000313" key="1">
    <source>
        <dbReference type="EMBL" id="KZX13506.1"/>
    </source>
</evidence>
<dbReference type="Proteomes" id="UP000077066">
    <property type="component" value="Unassembled WGS sequence"/>
</dbReference>
<sequence length="152" mass="16236">MFLKIRRDTLIILLLAFVLILSGRLITYIAFASSPEIEDGVVVAGVIIKGNDIVPIDSIRANIANSGLRSGSSIKNGMLITTKRSMPLSEAITNAQNFATLTTVPGTKLQPIAAADVKIDESTGIVTVNVIEDFSTIDMHNLTAKNALLREG</sequence>
<protein>
    <submittedName>
        <fullName evidence="1">Uncharacterized protein</fullName>
    </submittedName>
</protein>
<dbReference type="RefSeq" id="WP_066972162.1">
    <property type="nucleotide sequence ID" value="NZ_LWMT01000203.1"/>
</dbReference>
<keyword evidence="2" id="KW-1185">Reference proteome</keyword>
<reference evidence="1 2" key="1">
    <citation type="submission" date="2016-04" db="EMBL/GenBank/DDBJ databases">
        <title>Genome sequence of Methanobrevibacter filiformis DSM 11501.</title>
        <authorList>
            <person name="Poehlein A."/>
            <person name="Seedorf H."/>
            <person name="Daniel R."/>
        </authorList>
    </citation>
    <scope>NUCLEOTIDE SEQUENCE [LARGE SCALE GENOMIC DNA]</scope>
    <source>
        <strain evidence="1 2">DSM 11501</strain>
    </source>
</reference>
<gene>
    <name evidence="1" type="ORF">MBFIL_10280</name>
</gene>
<dbReference type="STRING" id="55758.MBFIL_10280"/>
<dbReference type="EMBL" id="LWMT01000203">
    <property type="protein sequence ID" value="KZX13506.1"/>
    <property type="molecule type" value="Genomic_DNA"/>
</dbReference>
<accession>A0A166BKZ7</accession>
<dbReference type="AlphaFoldDB" id="A0A166BKZ7"/>
<organism evidence="1 2">
    <name type="scientific">Methanobrevibacter filiformis</name>
    <dbReference type="NCBI Taxonomy" id="55758"/>
    <lineage>
        <taxon>Archaea</taxon>
        <taxon>Methanobacteriati</taxon>
        <taxon>Methanobacteriota</taxon>
        <taxon>Methanomada group</taxon>
        <taxon>Methanobacteria</taxon>
        <taxon>Methanobacteriales</taxon>
        <taxon>Methanobacteriaceae</taxon>
        <taxon>Methanobrevibacter</taxon>
    </lineage>
</organism>